<dbReference type="InterPro" id="IPR050967">
    <property type="entry name" value="Thiamine_Salvage_TenA"/>
</dbReference>
<dbReference type="GO" id="GO:0050334">
    <property type="term" value="F:thiaminase activity"/>
    <property type="evidence" value="ECO:0007669"/>
    <property type="project" value="UniProtKB-EC"/>
</dbReference>
<keyword evidence="1 3" id="KW-0378">Hydrolase</keyword>
<dbReference type="InterPro" id="IPR027574">
    <property type="entry name" value="Thiaminase_II"/>
</dbReference>
<comment type="similarity">
    <text evidence="1">Belongs to the TenA family.</text>
</comment>
<dbReference type="EMBL" id="JBHUMA010000006">
    <property type="protein sequence ID" value="MFD2598943.1"/>
    <property type="molecule type" value="Genomic_DNA"/>
</dbReference>
<sequence>MQWSHKAWENITPIYEEILQMPFIQELKDGTLPLPNFQFYMQQDARYLEYFGRVLSFIGSKSNDNQQALHFFEFGTNALVVEKALHETYFKDFGVNHASADGDIQPACHHYVHFLQSTAAFCPIEVAIAAVLPCFWIYKEVGDYIYANCSLDNNQYKAWIETYSGDDFADGVKRAIEYADRAASQSTPAIREQMWRAFEASTRLEFEFWNAAYHLRRW</sequence>
<comment type="pathway">
    <text evidence="1">Cofactor biosynthesis; thiamine diphosphate biosynthesis.</text>
</comment>
<dbReference type="Gene3D" id="1.20.910.10">
    <property type="entry name" value="Heme oxygenase-like"/>
    <property type="match status" value="1"/>
</dbReference>
<dbReference type="CDD" id="cd19365">
    <property type="entry name" value="TenA_C-like"/>
    <property type="match status" value="1"/>
</dbReference>
<protein>
    <recommendedName>
        <fullName evidence="1">Aminopyrimidine aminohydrolase</fullName>
        <ecNumber evidence="1">3.5.99.2</ecNumber>
    </recommendedName>
</protein>
<evidence type="ECO:0000256" key="1">
    <source>
        <dbReference type="RuleBase" id="RU363093"/>
    </source>
</evidence>
<gene>
    <name evidence="3" type="primary">tenA</name>
    <name evidence="3" type="ORF">ACFSQ3_08260</name>
</gene>
<reference evidence="4" key="1">
    <citation type="journal article" date="2019" name="Int. J. Syst. Evol. Microbiol.">
        <title>The Global Catalogue of Microorganisms (GCM) 10K type strain sequencing project: providing services to taxonomists for standard genome sequencing and annotation.</title>
        <authorList>
            <consortium name="The Broad Institute Genomics Platform"/>
            <consortium name="The Broad Institute Genome Sequencing Center for Infectious Disease"/>
            <person name="Wu L."/>
            <person name="Ma J."/>
        </authorList>
    </citation>
    <scope>NUCLEOTIDE SEQUENCE [LARGE SCALE GENOMIC DNA]</scope>
    <source>
        <strain evidence="4">KCTC 42248</strain>
    </source>
</reference>
<evidence type="ECO:0000259" key="2">
    <source>
        <dbReference type="Pfam" id="PF03070"/>
    </source>
</evidence>
<name>A0ABW5NLX0_9SPHI</name>
<dbReference type="Proteomes" id="UP001597393">
    <property type="component" value="Unassembled WGS sequence"/>
</dbReference>
<dbReference type="SUPFAM" id="SSF48613">
    <property type="entry name" value="Heme oxygenase-like"/>
    <property type="match status" value="1"/>
</dbReference>
<dbReference type="PANTHER" id="PTHR43198">
    <property type="entry name" value="BIFUNCTIONAL TH2 PROTEIN"/>
    <property type="match status" value="1"/>
</dbReference>
<evidence type="ECO:0000313" key="4">
    <source>
        <dbReference type="Proteomes" id="UP001597393"/>
    </source>
</evidence>
<dbReference type="Pfam" id="PF03070">
    <property type="entry name" value="TENA_THI-4"/>
    <property type="match status" value="1"/>
</dbReference>
<comment type="catalytic activity">
    <reaction evidence="1">
        <text>4-amino-5-aminomethyl-2-methylpyrimidine + H2O = 4-amino-5-hydroxymethyl-2-methylpyrimidine + NH4(+)</text>
        <dbReference type="Rhea" id="RHEA:31799"/>
        <dbReference type="ChEBI" id="CHEBI:15377"/>
        <dbReference type="ChEBI" id="CHEBI:16892"/>
        <dbReference type="ChEBI" id="CHEBI:28938"/>
        <dbReference type="ChEBI" id="CHEBI:63416"/>
        <dbReference type="EC" id="3.5.99.2"/>
    </reaction>
</comment>
<comment type="function">
    <text evidence="1">Catalyzes an amino-pyrimidine hydrolysis reaction at the C5' of the pyrimidine moiety of thiamine compounds, a reaction that is part of a thiamine salvage pathway.</text>
</comment>
<dbReference type="EC" id="3.5.99.2" evidence="1"/>
<keyword evidence="4" id="KW-1185">Reference proteome</keyword>
<comment type="caution">
    <text evidence="3">The sequence shown here is derived from an EMBL/GenBank/DDBJ whole genome shotgun (WGS) entry which is preliminary data.</text>
</comment>
<proteinExistence type="inferred from homology"/>
<organism evidence="3 4">
    <name type="scientific">Sphingobacterium corticis</name>
    <dbReference type="NCBI Taxonomy" id="1812823"/>
    <lineage>
        <taxon>Bacteria</taxon>
        <taxon>Pseudomonadati</taxon>
        <taxon>Bacteroidota</taxon>
        <taxon>Sphingobacteriia</taxon>
        <taxon>Sphingobacteriales</taxon>
        <taxon>Sphingobacteriaceae</taxon>
        <taxon>Sphingobacterium</taxon>
    </lineage>
</organism>
<comment type="catalytic activity">
    <reaction evidence="1">
        <text>thiamine + H2O = 5-(2-hydroxyethyl)-4-methylthiazole + 4-amino-5-hydroxymethyl-2-methylpyrimidine + H(+)</text>
        <dbReference type="Rhea" id="RHEA:17509"/>
        <dbReference type="ChEBI" id="CHEBI:15377"/>
        <dbReference type="ChEBI" id="CHEBI:15378"/>
        <dbReference type="ChEBI" id="CHEBI:16892"/>
        <dbReference type="ChEBI" id="CHEBI:17957"/>
        <dbReference type="ChEBI" id="CHEBI:18385"/>
        <dbReference type="EC" id="3.5.99.2"/>
    </reaction>
</comment>
<dbReference type="NCBIfam" id="TIGR04306">
    <property type="entry name" value="salvage_TenA"/>
    <property type="match status" value="1"/>
</dbReference>
<dbReference type="InterPro" id="IPR004305">
    <property type="entry name" value="Thiaminase-2/PQQC"/>
</dbReference>
<feature type="domain" description="Thiaminase-2/PQQC" evidence="2">
    <location>
        <begin position="8"/>
        <end position="213"/>
    </location>
</feature>
<dbReference type="PANTHER" id="PTHR43198:SF2">
    <property type="entry name" value="SI:CH1073-67J19.1-RELATED"/>
    <property type="match status" value="1"/>
</dbReference>
<dbReference type="RefSeq" id="WP_380869071.1">
    <property type="nucleotide sequence ID" value="NZ_JBHUMA010000006.1"/>
</dbReference>
<evidence type="ECO:0000313" key="3">
    <source>
        <dbReference type="EMBL" id="MFD2598943.1"/>
    </source>
</evidence>
<accession>A0ABW5NLX0</accession>
<keyword evidence="1" id="KW-0784">Thiamine biosynthesis</keyword>
<dbReference type="InterPro" id="IPR016084">
    <property type="entry name" value="Haem_Oase-like_multi-hlx"/>
</dbReference>